<reference evidence="9 10" key="1">
    <citation type="journal article" date="2018" name="Mol. Biol. Evol.">
        <title>Broad Genomic Sampling Reveals a Smut Pathogenic Ancestry of the Fungal Clade Ustilaginomycotina.</title>
        <authorList>
            <person name="Kijpornyongpan T."/>
            <person name="Mondo S.J."/>
            <person name="Barry K."/>
            <person name="Sandor L."/>
            <person name="Lee J."/>
            <person name="Lipzen A."/>
            <person name="Pangilinan J."/>
            <person name="LaButti K."/>
            <person name="Hainaut M."/>
            <person name="Henrissat B."/>
            <person name="Grigoriev I.V."/>
            <person name="Spatafora J.W."/>
            <person name="Aime M.C."/>
        </authorList>
    </citation>
    <scope>NUCLEOTIDE SEQUENCE [LARGE SCALE GENOMIC DNA]</scope>
    <source>
        <strain evidence="9 10">MCA 4718</strain>
    </source>
</reference>
<evidence type="ECO:0000256" key="2">
    <source>
        <dbReference type="ARBA" id="ARBA00022630"/>
    </source>
</evidence>
<protein>
    <submittedName>
        <fullName evidence="9">FAD/NAD(P)-binding domain-containing protein</fullName>
    </submittedName>
</protein>
<dbReference type="GO" id="GO:0003954">
    <property type="term" value="F:NADH dehydrogenase activity"/>
    <property type="evidence" value="ECO:0007669"/>
    <property type="project" value="InterPro"/>
</dbReference>
<accession>A0A316U0I3</accession>
<keyword evidence="10" id="KW-1185">Reference proteome</keyword>
<feature type="region of interest" description="Disordered" evidence="6">
    <location>
        <begin position="138"/>
        <end position="203"/>
    </location>
</feature>
<dbReference type="Pfam" id="PF22366">
    <property type="entry name" value="NDH2_C"/>
    <property type="match status" value="1"/>
</dbReference>
<dbReference type="Gene3D" id="3.50.50.100">
    <property type="match status" value="2"/>
</dbReference>
<proteinExistence type="inferred from homology"/>
<name>A0A316U0I3_9BASI</name>
<dbReference type="PANTHER" id="PTHR43706:SF13">
    <property type="entry name" value="NADH DEHYDROGENASE-RELATED"/>
    <property type="match status" value="1"/>
</dbReference>
<keyword evidence="5" id="KW-0520">NAD</keyword>
<evidence type="ECO:0000256" key="3">
    <source>
        <dbReference type="ARBA" id="ARBA00022827"/>
    </source>
</evidence>
<sequence>MLSTCRQLITSAPHGSRALLVRSYATAKDITPSVQATRSRDGSRKEKLVVLGGGWSGFEVLRGVDKNKYDVYIVAPNTYWTMTPLLASAATGSLEFRNVVEPIRESCDQAYYYHAWCDRIDFTRKRVHLTPAYPPAFQSPDPAFGGSEAGQNSSAVPNSRGGQESSYVRVPHRQAIEGSEDATHATARKHDDKPNETWDSQEQGRSYALPYDKLVIATGTYNRTFGTPGVRENAWFLKDVQNARSIRFRIMECFEQAEHPELTDQQRRNVLSFIVVGGGPTGSEMASALFDMVHNDIRRVFPHLVKLCSITIVDAAGSILNTFDKSLQEYAQKTFQRDGIQLKLNRKPVRVERGNFVVEPDGEMPFGLLVWSTGNTQGPLVKGITNVKKDQTGALVTDDQLEVIPSDPSHAEEVQGVYAMGDCAQIEDHALPATAQVAAQKGKFLAKLLNSQGASGESFKYQHSGTLANLSGGRGIAQFSKGGKLSGRSASALWHSTYSLYMSVSWRNKIAIPFTWMLNRVFGRTLSRI</sequence>
<gene>
    <name evidence="9" type="ORF">BCV69DRAFT_284795</name>
</gene>
<evidence type="ECO:0000313" key="9">
    <source>
        <dbReference type="EMBL" id="PWN18817.1"/>
    </source>
</evidence>
<dbReference type="STRING" id="1684307.A0A316U0I3"/>
<dbReference type="InterPro" id="IPR023753">
    <property type="entry name" value="FAD/NAD-binding_dom"/>
</dbReference>
<dbReference type="PRINTS" id="PR00368">
    <property type="entry name" value="FADPNR"/>
</dbReference>
<dbReference type="OrthoDB" id="9992747at2759"/>
<dbReference type="PANTHER" id="PTHR43706">
    <property type="entry name" value="NADH DEHYDROGENASE"/>
    <property type="match status" value="1"/>
</dbReference>
<dbReference type="EMBL" id="KZ819334">
    <property type="protein sequence ID" value="PWN18817.1"/>
    <property type="molecule type" value="Genomic_DNA"/>
</dbReference>
<dbReference type="RefSeq" id="XP_025345977.1">
    <property type="nucleotide sequence ID" value="XM_025493174.1"/>
</dbReference>
<dbReference type="InterPro" id="IPR045024">
    <property type="entry name" value="NDH-2"/>
</dbReference>
<keyword evidence="4" id="KW-0560">Oxidoreductase</keyword>
<evidence type="ECO:0000256" key="5">
    <source>
        <dbReference type="ARBA" id="ARBA00023027"/>
    </source>
</evidence>
<organism evidence="9 10">
    <name type="scientific">Pseudomicrostroma glucosiphilum</name>
    <dbReference type="NCBI Taxonomy" id="1684307"/>
    <lineage>
        <taxon>Eukaryota</taxon>
        <taxon>Fungi</taxon>
        <taxon>Dikarya</taxon>
        <taxon>Basidiomycota</taxon>
        <taxon>Ustilaginomycotina</taxon>
        <taxon>Exobasidiomycetes</taxon>
        <taxon>Microstromatales</taxon>
        <taxon>Microstromatales incertae sedis</taxon>
        <taxon>Pseudomicrostroma</taxon>
    </lineage>
</organism>
<evidence type="ECO:0000256" key="4">
    <source>
        <dbReference type="ARBA" id="ARBA00023002"/>
    </source>
</evidence>
<comment type="similarity">
    <text evidence="1">Belongs to the NADH dehydrogenase family.</text>
</comment>
<feature type="domain" description="External alternative NADH-ubiquinone oxidoreductase-like C-terminal" evidence="8">
    <location>
        <begin position="463"/>
        <end position="524"/>
    </location>
</feature>
<evidence type="ECO:0000256" key="1">
    <source>
        <dbReference type="ARBA" id="ARBA00005272"/>
    </source>
</evidence>
<evidence type="ECO:0000313" key="10">
    <source>
        <dbReference type="Proteomes" id="UP000245942"/>
    </source>
</evidence>
<evidence type="ECO:0000259" key="8">
    <source>
        <dbReference type="Pfam" id="PF22366"/>
    </source>
</evidence>
<evidence type="ECO:0000259" key="7">
    <source>
        <dbReference type="Pfam" id="PF07992"/>
    </source>
</evidence>
<dbReference type="InterPro" id="IPR054585">
    <property type="entry name" value="NDH2-like_C"/>
</dbReference>
<dbReference type="SUPFAM" id="SSF51905">
    <property type="entry name" value="FAD/NAD(P)-binding domain"/>
    <property type="match status" value="2"/>
</dbReference>
<feature type="domain" description="FAD/NAD(P)-binding" evidence="7">
    <location>
        <begin position="47"/>
        <end position="442"/>
    </location>
</feature>
<dbReference type="Pfam" id="PF07992">
    <property type="entry name" value="Pyr_redox_2"/>
    <property type="match status" value="1"/>
</dbReference>
<dbReference type="GO" id="GO:0005739">
    <property type="term" value="C:mitochondrion"/>
    <property type="evidence" value="ECO:0007669"/>
    <property type="project" value="TreeGrafter"/>
</dbReference>
<dbReference type="InterPro" id="IPR036188">
    <property type="entry name" value="FAD/NAD-bd_sf"/>
</dbReference>
<keyword evidence="2" id="KW-0285">Flavoprotein</keyword>
<dbReference type="GeneID" id="37014908"/>
<evidence type="ECO:0000256" key="6">
    <source>
        <dbReference type="SAM" id="MobiDB-lite"/>
    </source>
</evidence>
<dbReference type="AlphaFoldDB" id="A0A316U0I3"/>
<keyword evidence="3" id="KW-0274">FAD</keyword>
<feature type="compositionally biased region" description="Polar residues" evidence="6">
    <location>
        <begin position="149"/>
        <end position="166"/>
    </location>
</feature>
<dbReference type="Proteomes" id="UP000245942">
    <property type="component" value="Unassembled WGS sequence"/>
</dbReference>